<dbReference type="PANTHER" id="PTHR42798:SF4">
    <property type="entry name" value="ABC TRANSPORTER DOMAIN-CONTAINING PROTEIN"/>
    <property type="match status" value="1"/>
</dbReference>
<organism evidence="4 5">
    <name type="scientific">Listeria booriae</name>
    <dbReference type="NCBI Taxonomy" id="1552123"/>
    <lineage>
        <taxon>Bacteria</taxon>
        <taxon>Bacillati</taxon>
        <taxon>Bacillota</taxon>
        <taxon>Bacilli</taxon>
        <taxon>Bacillales</taxon>
        <taxon>Listeriaceae</taxon>
        <taxon>Listeria</taxon>
    </lineage>
</organism>
<dbReference type="SMART" id="SM00382">
    <property type="entry name" value="AAA"/>
    <property type="match status" value="1"/>
</dbReference>
<dbReference type="Gene3D" id="3.40.50.300">
    <property type="entry name" value="P-loop containing nucleotide triphosphate hydrolases"/>
    <property type="match status" value="1"/>
</dbReference>
<name>A0A7X0XQ77_9LIST</name>
<dbReference type="Proteomes" id="UP000547643">
    <property type="component" value="Unassembled WGS sequence"/>
</dbReference>
<comment type="caution">
    <text evidence="4">The sequence shown here is derived from an EMBL/GenBank/DDBJ whole genome shotgun (WGS) entry which is preliminary data.</text>
</comment>
<sequence>MRVEVNNLEYTFARKKLFDGLSFVANSGEFIVIHGASGSGKSTLLNLLSGLLKNQSGSIRVFASDETELNINNRVYRRDYLNYMFQNFALLEDETVEYNLLLPLTEIRMRANEKRNLIEASLDKVGLKNELKSKVATLSGGEQQRIALARIFLKSGDLVIADEPTGNLDEENTLIIIHLLRELQKQGKIIIVVTHNPNFLSYATKVIRI</sequence>
<dbReference type="GO" id="GO:0016887">
    <property type="term" value="F:ATP hydrolysis activity"/>
    <property type="evidence" value="ECO:0007669"/>
    <property type="project" value="InterPro"/>
</dbReference>
<dbReference type="InterPro" id="IPR017871">
    <property type="entry name" value="ABC_transporter-like_CS"/>
</dbReference>
<dbReference type="InterPro" id="IPR027417">
    <property type="entry name" value="P-loop_NTPase"/>
</dbReference>
<dbReference type="RefSeq" id="WP_185494820.1">
    <property type="nucleotide sequence ID" value="NZ_JAARUV010000002.1"/>
</dbReference>
<accession>A0A7X0XQ77</accession>
<keyword evidence="2 4" id="KW-0067">ATP-binding</keyword>
<dbReference type="InterPro" id="IPR003593">
    <property type="entry name" value="AAA+_ATPase"/>
</dbReference>
<protein>
    <submittedName>
        <fullName evidence="4">ATP-binding cassette domain-containing protein</fullName>
    </submittedName>
</protein>
<keyword evidence="1" id="KW-0547">Nucleotide-binding</keyword>
<evidence type="ECO:0000313" key="5">
    <source>
        <dbReference type="Proteomes" id="UP000547643"/>
    </source>
</evidence>
<reference evidence="4 5" key="1">
    <citation type="submission" date="2020-03" db="EMBL/GenBank/DDBJ databases">
        <title>Soil Listeria distribution.</title>
        <authorList>
            <person name="Liao J."/>
            <person name="Wiedmann M."/>
        </authorList>
    </citation>
    <scope>NUCLEOTIDE SEQUENCE [LARGE SCALE GENOMIC DNA]</scope>
    <source>
        <strain evidence="4 5">FSL L7-1017</strain>
    </source>
</reference>
<gene>
    <name evidence="4" type="ORF">HCA46_07565</name>
</gene>
<dbReference type="InterPro" id="IPR003439">
    <property type="entry name" value="ABC_transporter-like_ATP-bd"/>
</dbReference>
<feature type="domain" description="ABC transporter" evidence="3">
    <location>
        <begin position="3"/>
        <end position="209"/>
    </location>
</feature>
<evidence type="ECO:0000256" key="1">
    <source>
        <dbReference type="ARBA" id="ARBA00022741"/>
    </source>
</evidence>
<dbReference type="Pfam" id="PF00005">
    <property type="entry name" value="ABC_tran"/>
    <property type="match status" value="1"/>
</dbReference>
<dbReference type="SUPFAM" id="SSF52540">
    <property type="entry name" value="P-loop containing nucleoside triphosphate hydrolases"/>
    <property type="match status" value="1"/>
</dbReference>
<dbReference type="EMBL" id="JAARUV010000002">
    <property type="protein sequence ID" value="MBC1778688.1"/>
    <property type="molecule type" value="Genomic_DNA"/>
</dbReference>
<evidence type="ECO:0000259" key="3">
    <source>
        <dbReference type="PROSITE" id="PS50893"/>
    </source>
</evidence>
<proteinExistence type="predicted"/>
<dbReference type="AlphaFoldDB" id="A0A7X0XQ77"/>
<dbReference type="PROSITE" id="PS00211">
    <property type="entry name" value="ABC_TRANSPORTER_1"/>
    <property type="match status" value="1"/>
</dbReference>
<dbReference type="PANTHER" id="PTHR42798">
    <property type="entry name" value="LIPOPROTEIN-RELEASING SYSTEM ATP-BINDING PROTEIN LOLD"/>
    <property type="match status" value="1"/>
</dbReference>
<dbReference type="PROSITE" id="PS50893">
    <property type="entry name" value="ABC_TRANSPORTER_2"/>
    <property type="match status" value="1"/>
</dbReference>
<evidence type="ECO:0000256" key="2">
    <source>
        <dbReference type="ARBA" id="ARBA00022840"/>
    </source>
</evidence>
<dbReference type="GO" id="GO:0005524">
    <property type="term" value="F:ATP binding"/>
    <property type="evidence" value="ECO:0007669"/>
    <property type="project" value="UniProtKB-KW"/>
</dbReference>
<evidence type="ECO:0000313" key="4">
    <source>
        <dbReference type="EMBL" id="MBC1778688.1"/>
    </source>
</evidence>